<gene>
    <name evidence="8" type="primary">25501753</name>
    <name evidence="7" type="ordered locus">MTR_8g080670</name>
</gene>
<evidence type="ECO:0000256" key="4">
    <source>
        <dbReference type="PROSITE-ProRule" id="PRU00470"/>
    </source>
</evidence>
<sequence>MDLNAKSPSSQWEWDHLPLPDTKATENKKLQPPNWSIKLDRENNVWLFDTPTGSGYSGSELIPGSTSGSSKSDSISSSPTRDISKTCKFAFESSHDDSNGKIELPKEGPIEASNAPMLSCVSSEPLLNLKLGKRMKFEDVSSLVFGRKCKSNDQNLQCPPLCQVEGCGLDLSSAKHYYRKRRVCVDHSKSPMVVIDGLERRFCQQCSRFHDLFEFDGKKKSCRRRLSQHNARRRNHSRKTAQSSQSALSSSPCDGKQQMNPFAYSKTAINLALQNIQNSEFPRIKDFPLKYAKVNIGTPSFVTMLSDDSDVHFTSKVLETKSINAGVEDFISFSDTDATEDFTCASSLLSTSPWDSYATKSVSLVHSDRTTSTAQAITHTTSQRIPLTSSEYWHGDLDQHVDSSMWISNSRL</sequence>
<dbReference type="Gene3D" id="4.10.1100.10">
    <property type="entry name" value="Transcription factor, SBP-box domain"/>
    <property type="match status" value="1"/>
</dbReference>
<dbReference type="GO" id="GO:0005634">
    <property type="term" value="C:nucleus"/>
    <property type="evidence" value="ECO:0000318"/>
    <property type="project" value="GO_Central"/>
</dbReference>
<feature type="compositionally biased region" description="Low complexity" evidence="5">
    <location>
        <begin position="63"/>
        <end position="81"/>
    </location>
</feature>
<evidence type="ECO:0000313" key="9">
    <source>
        <dbReference type="Proteomes" id="UP000002051"/>
    </source>
</evidence>
<accession>A0A072TUS3</accession>
<dbReference type="Proteomes" id="UP000002051">
    <property type="component" value="Chromosome 8"/>
</dbReference>
<feature type="region of interest" description="Disordered" evidence="5">
    <location>
        <begin position="57"/>
        <end position="81"/>
    </location>
</feature>
<evidence type="ECO:0000256" key="2">
    <source>
        <dbReference type="ARBA" id="ARBA00022771"/>
    </source>
</evidence>
<evidence type="ECO:0000313" key="8">
    <source>
        <dbReference type="EnsemblPlants" id="KEH20603"/>
    </source>
</evidence>
<keyword evidence="2 4" id="KW-0863">Zinc-finger</keyword>
<dbReference type="OrthoDB" id="514967at2759"/>
<reference evidence="7 9" key="2">
    <citation type="journal article" date="2014" name="BMC Genomics">
        <title>An improved genome release (version Mt4.0) for the model legume Medicago truncatula.</title>
        <authorList>
            <person name="Tang H."/>
            <person name="Krishnakumar V."/>
            <person name="Bidwell S."/>
            <person name="Rosen B."/>
            <person name="Chan A."/>
            <person name="Zhou S."/>
            <person name="Gentzbittel L."/>
            <person name="Childs K.L."/>
            <person name="Yandell M."/>
            <person name="Gundlach H."/>
            <person name="Mayer K.F."/>
            <person name="Schwartz D.C."/>
            <person name="Town C.D."/>
        </authorList>
    </citation>
    <scope>GENOME REANNOTATION</scope>
    <source>
        <strain evidence="7">A17</strain>
        <strain evidence="8 9">cv. Jemalong A17</strain>
    </source>
</reference>
<dbReference type="PANTHER" id="PTHR31251">
    <property type="entry name" value="SQUAMOSA PROMOTER-BINDING-LIKE PROTEIN 4"/>
    <property type="match status" value="1"/>
</dbReference>
<feature type="compositionally biased region" description="Basic and acidic residues" evidence="5">
    <location>
        <begin position="13"/>
        <end position="29"/>
    </location>
</feature>
<evidence type="ECO:0000256" key="1">
    <source>
        <dbReference type="ARBA" id="ARBA00022723"/>
    </source>
</evidence>
<keyword evidence="1" id="KW-0479">Metal-binding</keyword>
<dbReference type="AlphaFoldDB" id="A0A072TUS3"/>
<dbReference type="InterPro" id="IPR004333">
    <property type="entry name" value="SBP_dom"/>
</dbReference>
<feature type="region of interest" description="Disordered" evidence="5">
    <location>
        <begin position="224"/>
        <end position="255"/>
    </location>
</feature>
<evidence type="ECO:0000259" key="6">
    <source>
        <dbReference type="PROSITE" id="PS51141"/>
    </source>
</evidence>
<dbReference type="GO" id="GO:0000976">
    <property type="term" value="F:transcription cis-regulatory region binding"/>
    <property type="evidence" value="ECO:0000318"/>
    <property type="project" value="GO_Central"/>
</dbReference>
<dbReference type="PANTHER" id="PTHR31251:SF224">
    <property type="entry name" value="SQUAMOSA PROMOTER-BINDING-LIKE PROTEIN"/>
    <property type="match status" value="1"/>
</dbReference>
<proteinExistence type="predicted"/>
<feature type="region of interest" description="Disordered" evidence="5">
    <location>
        <begin position="1"/>
        <end position="35"/>
    </location>
</feature>
<evidence type="ECO:0000313" key="7">
    <source>
        <dbReference type="EMBL" id="KEH20603.1"/>
    </source>
</evidence>
<dbReference type="InterPro" id="IPR044817">
    <property type="entry name" value="SBP-like"/>
</dbReference>
<keyword evidence="9" id="KW-1185">Reference proteome</keyword>
<dbReference type="EnsemblPlants" id="KEH20603">
    <property type="protein sequence ID" value="KEH20603"/>
    <property type="gene ID" value="MTR_8g080670"/>
</dbReference>
<dbReference type="GO" id="GO:0008270">
    <property type="term" value="F:zinc ion binding"/>
    <property type="evidence" value="ECO:0007669"/>
    <property type="project" value="UniProtKB-KW"/>
</dbReference>
<name>A0A072TUS3_MEDTR</name>
<dbReference type="GO" id="GO:0001216">
    <property type="term" value="F:DNA-binding transcription activator activity"/>
    <property type="evidence" value="ECO:0000318"/>
    <property type="project" value="GO_Central"/>
</dbReference>
<dbReference type="PROSITE" id="PS51141">
    <property type="entry name" value="ZF_SBP"/>
    <property type="match status" value="1"/>
</dbReference>
<reference evidence="7 9" key="1">
    <citation type="journal article" date="2011" name="Nature">
        <title>The Medicago genome provides insight into the evolution of rhizobial symbioses.</title>
        <authorList>
            <person name="Young N.D."/>
            <person name="Debelle F."/>
            <person name="Oldroyd G.E."/>
            <person name="Geurts R."/>
            <person name="Cannon S.B."/>
            <person name="Udvardi M.K."/>
            <person name="Benedito V.A."/>
            <person name="Mayer K.F."/>
            <person name="Gouzy J."/>
            <person name="Schoof H."/>
            <person name="Van de Peer Y."/>
            <person name="Proost S."/>
            <person name="Cook D.R."/>
            <person name="Meyers B.C."/>
            <person name="Spannagl M."/>
            <person name="Cheung F."/>
            <person name="De Mita S."/>
            <person name="Krishnakumar V."/>
            <person name="Gundlach H."/>
            <person name="Zhou S."/>
            <person name="Mudge J."/>
            <person name="Bharti A.K."/>
            <person name="Murray J.D."/>
            <person name="Naoumkina M.A."/>
            <person name="Rosen B."/>
            <person name="Silverstein K.A."/>
            <person name="Tang H."/>
            <person name="Rombauts S."/>
            <person name="Zhao P.X."/>
            <person name="Zhou P."/>
            <person name="Barbe V."/>
            <person name="Bardou P."/>
            <person name="Bechner M."/>
            <person name="Bellec A."/>
            <person name="Berger A."/>
            <person name="Berges H."/>
            <person name="Bidwell S."/>
            <person name="Bisseling T."/>
            <person name="Choisne N."/>
            <person name="Couloux A."/>
            <person name="Denny R."/>
            <person name="Deshpande S."/>
            <person name="Dai X."/>
            <person name="Doyle J.J."/>
            <person name="Dudez A.M."/>
            <person name="Farmer A.D."/>
            <person name="Fouteau S."/>
            <person name="Franken C."/>
            <person name="Gibelin C."/>
            <person name="Gish J."/>
            <person name="Goldstein S."/>
            <person name="Gonzalez A.J."/>
            <person name="Green P.J."/>
            <person name="Hallab A."/>
            <person name="Hartog M."/>
            <person name="Hua A."/>
            <person name="Humphray S.J."/>
            <person name="Jeong D.H."/>
            <person name="Jing Y."/>
            <person name="Jocker A."/>
            <person name="Kenton S.M."/>
            <person name="Kim D.J."/>
            <person name="Klee K."/>
            <person name="Lai H."/>
            <person name="Lang C."/>
            <person name="Lin S."/>
            <person name="Macmil S.L."/>
            <person name="Magdelenat G."/>
            <person name="Matthews L."/>
            <person name="McCorrison J."/>
            <person name="Monaghan E.L."/>
            <person name="Mun J.H."/>
            <person name="Najar F.Z."/>
            <person name="Nicholson C."/>
            <person name="Noirot C."/>
            <person name="O'Bleness M."/>
            <person name="Paule C.R."/>
            <person name="Poulain J."/>
            <person name="Prion F."/>
            <person name="Qin B."/>
            <person name="Qu C."/>
            <person name="Retzel E.F."/>
            <person name="Riddle C."/>
            <person name="Sallet E."/>
            <person name="Samain S."/>
            <person name="Samson N."/>
            <person name="Sanders I."/>
            <person name="Saurat O."/>
            <person name="Scarpelli C."/>
            <person name="Schiex T."/>
            <person name="Segurens B."/>
            <person name="Severin A.J."/>
            <person name="Sherrier D.J."/>
            <person name="Shi R."/>
            <person name="Sims S."/>
            <person name="Singer S.R."/>
            <person name="Sinharoy S."/>
            <person name="Sterck L."/>
            <person name="Viollet A."/>
            <person name="Wang B.B."/>
            <person name="Wang K."/>
            <person name="Wang M."/>
            <person name="Wang X."/>
            <person name="Warfsmann J."/>
            <person name="Weissenbach J."/>
            <person name="White D.D."/>
            <person name="White J.D."/>
            <person name="Wiley G.B."/>
            <person name="Wincker P."/>
            <person name="Xing Y."/>
            <person name="Yang L."/>
            <person name="Yao Z."/>
            <person name="Ying F."/>
            <person name="Zhai J."/>
            <person name="Zhou L."/>
            <person name="Zuber A."/>
            <person name="Denarie J."/>
            <person name="Dixon R.A."/>
            <person name="May G.D."/>
            <person name="Schwartz D.C."/>
            <person name="Rogers J."/>
            <person name="Quetier F."/>
            <person name="Town C.D."/>
            <person name="Roe B.A."/>
        </authorList>
    </citation>
    <scope>NUCLEOTIDE SEQUENCE [LARGE SCALE GENOMIC DNA]</scope>
    <source>
        <strain evidence="7">A17</strain>
        <strain evidence="8 9">cv. Jemalong A17</strain>
    </source>
</reference>
<dbReference type="Pfam" id="PF03110">
    <property type="entry name" value="SBP"/>
    <property type="match status" value="1"/>
</dbReference>
<dbReference type="STRING" id="3880.A0A072TUS3"/>
<evidence type="ECO:0000256" key="5">
    <source>
        <dbReference type="SAM" id="MobiDB-lite"/>
    </source>
</evidence>
<feature type="compositionally biased region" description="Polar residues" evidence="5">
    <location>
        <begin position="1"/>
        <end position="12"/>
    </location>
</feature>
<dbReference type="SUPFAM" id="SSF103612">
    <property type="entry name" value="SBT domain"/>
    <property type="match status" value="1"/>
</dbReference>
<keyword evidence="3" id="KW-0862">Zinc</keyword>
<dbReference type="InterPro" id="IPR036893">
    <property type="entry name" value="SBP_sf"/>
</dbReference>
<feature type="compositionally biased region" description="Low complexity" evidence="5">
    <location>
        <begin position="241"/>
        <end position="251"/>
    </location>
</feature>
<dbReference type="EMBL" id="CM001224">
    <property type="protein sequence ID" value="KEH20603.1"/>
    <property type="molecule type" value="Genomic_DNA"/>
</dbReference>
<reference evidence="8" key="3">
    <citation type="submission" date="2015-04" db="UniProtKB">
        <authorList>
            <consortium name="EnsemblPlants"/>
        </authorList>
    </citation>
    <scope>IDENTIFICATION</scope>
    <source>
        <strain evidence="8">cv. Jemalong A17</strain>
    </source>
</reference>
<dbReference type="HOGENOM" id="CLU_026055_1_0_1"/>
<protein>
    <submittedName>
        <fullName evidence="7">Squamosa promoter-binding-like protein</fullName>
    </submittedName>
</protein>
<dbReference type="KEGG" id="mtr:25501753"/>
<evidence type="ECO:0000256" key="3">
    <source>
        <dbReference type="ARBA" id="ARBA00022833"/>
    </source>
</evidence>
<feature type="compositionally biased region" description="Basic residues" evidence="5">
    <location>
        <begin position="224"/>
        <end position="239"/>
    </location>
</feature>
<organism evidence="7 9">
    <name type="scientific">Medicago truncatula</name>
    <name type="common">Barrel medic</name>
    <name type="synonym">Medicago tribuloides</name>
    <dbReference type="NCBI Taxonomy" id="3880"/>
    <lineage>
        <taxon>Eukaryota</taxon>
        <taxon>Viridiplantae</taxon>
        <taxon>Streptophyta</taxon>
        <taxon>Embryophyta</taxon>
        <taxon>Tracheophyta</taxon>
        <taxon>Spermatophyta</taxon>
        <taxon>Magnoliopsida</taxon>
        <taxon>eudicotyledons</taxon>
        <taxon>Gunneridae</taxon>
        <taxon>Pentapetalae</taxon>
        <taxon>rosids</taxon>
        <taxon>fabids</taxon>
        <taxon>Fabales</taxon>
        <taxon>Fabaceae</taxon>
        <taxon>Papilionoideae</taxon>
        <taxon>50 kb inversion clade</taxon>
        <taxon>NPAAA clade</taxon>
        <taxon>Hologalegina</taxon>
        <taxon>IRL clade</taxon>
        <taxon>Trifolieae</taxon>
        <taxon>Medicago</taxon>
    </lineage>
</organism>
<feature type="domain" description="SBP-type" evidence="6">
    <location>
        <begin position="159"/>
        <end position="236"/>
    </location>
</feature>